<name>A0A0E0C298_9ORYZ</name>
<dbReference type="SUPFAM" id="SSF52799">
    <property type="entry name" value="(Phosphotyrosine protein) phosphatases II"/>
    <property type="match status" value="1"/>
</dbReference>
<dbReference type="GO" id="GO:0017017">
    <property type="term" value="F:MAP kinase tyrosine/serine/threonine phosphatase activity"/>
    <property type="evidence" value="ECO:0007669"/>
    <property type="project" value="TreeGrafter"/>
</dbReference>
<dbReference type="CDD" id="cd14498">
    <property type="entry name" value="DSP"/>
    <property type="match status" value="1"/>
</dbReference>
<reference evidence="6" key="1">
    <citation type="submission" date="2015-04" db="UniProtKB">
        <authorList>
            <consortium name="EnsemblPlants"/>
        </authorList>
    </citation>
    <scope>IDENTIFICATION</scope>
</reference>
<dbReference type="GO" id="GO:0033550">
    <property type="term" value="F:MAP kinase tyrosine phosphatase activity"/>
    <property type="evidence" value="ECO:0007669"/>
    <property type="project" value="TreeGrafter"/>
</dbReference>
<dbReference type="EnsemblPlants" id="OMERI01G15130.1">
    <property type="protein sequence ID" value="OMERI01G15130.1"/>
    <property type="gene ID" value="OMERI01G15130"/>
</dbReference>
<dbReference type="EC" id="3.1.3.48" evidence="2"/>
<dbReference type="STRING" id="40149.A0A0E0C298"/>
<keyword evidence="3" id="KW-0378">Hydrolase</keyword>
<accession>A0A0E0C298</accession>
<dbReference type="HOGENOM" id="CLU_1752622_0_0_1"/>
<organism evidence="6">
    <name type="scientific">Oryza meridionalis</name>
    <dbReference type="NCBI Taxonomy" id="40149"/>
    <lineage>
        <taxon>Eukaryota</taxon>
        <taxon>Viridiplantae</taxon>
        <taxon>Streptophyta</taxon>
        <taxon>Embryophyta</taxon>
        <taxon>Tracheophyta</taxon>
        <taxon>Spermatophyta</taxon>
        <taxon>Magnoliopsida</taxon>
        <taxon>Liliopsida</taxon>
        <taxon>Poales</taxon>
        <taxon>Poaceae</taxon>
        <taxon>BOP clade</taxon>
        <taxon>Oryzoideae</taxon>
        <taxon>Oryzeae</taxon>
        <taxon>Oryzinae</taxon>
        <taxon>Oryza</taxon>
    </lineage>
</organism>
<proteinExistence type="inferred from homology"/>
<evidence type="ECO:0000256" key="4">
    <source>
        <dbReference type="ARBA" id="ARBA00022912"/>
    </source>
</evidence>
<dbReference type="GO" id="GO:0008330">
    <property type="term" value="F:protein tyrosine/threonine phosphatase activity"/>
    <property type="evidence" value="ECO:0007669"/>
    <property type="project" value="TreeGrafter"/>
</dbReference>
<keyword evidence="4" id="KW-0904">Protein phosphatase</keyword>
<evidence type="ECO:0000256" key="2">
    <source>
        <dbReference type="ARBA" id="ARBA00013064"/>
    </source>
</evidence>
<evidence type="ECO:0000256" key="3">
    <source>
        <dbReference type="ARBA" id="ARBA00022801"/>
    </source>
</evidence>
<evidence type="ECO:0000313" key="7">
    <source>
        <dbReference type="Proteomes" id="UP000008021"/>
    </source>
</evidence>
<dbReference type="GO" id="GO:0043409">
    <property type="term" value="P:negative regulation of MAPK cascade"/>
    <property type="evidence" value="ECO:0007669"/>
    <property type="project" value="TreeGrafter"/>
</dbReference>
<dbReference type="Proteomes" id="UP000008021">
    <property type="component" value="Chromosome 1"/>
</dbReference>
<dbReference type="Pfam" id="PF00782">
    <property type="entry name" value="DSPc"/>
    <property type="match status" value="1"/>
</dbReference>
<sequence length="149" mass="16705">MSSVTIIVAYLMKKHQMSLENALSLVRSKRPQVAPNEGFMSQLENFEKSMQAGLPCARAAVLVQQFVAAAAAGRRHRRHERFEPLAGINNMGVQPKVMGVVAHMWKIGCYFVREERLSSLLSIESNGMSFGAFYQRQMQVEDILCEQTG</sequence>
<dbReference type="Gene3D" id="3.90.190.10">
    <property type="entry name" value="Protein tyrosine phosphatase superfamily"/>
    <property type="match status" value="1"/>
</dbReference>
<evidence type="ECO:0000259" key="5">
    <source>
        <dbReference type="Pfam" id="PF00782"/>
    </source>
</evidence>
<feature type="domain" description="Dual specificity phosphatase catalytic" evidence="5">
    <location>
        <begin position="3"/>
        <end position="48"/>
    </location>
</feature>
<evidence type="ECO:0000256" key="1">
    <source>
        <dbReference type="ARBA" id="ARBA00008601"/>
    </source>
</evidence>
<dbReference type="PANTHER" id="PTHR10159:SF511">
    <property type="entry name" value="DUAL SPECIFICITY PROTEIN PHOSPHATASE 1"/>
    <property type="match status" value="1"/>
</dbReference>
<dbReference type="InterPro" id="IPR000340">
    <property type="entry name" value="Dual-sp_phosphatase_cat-dom"/>
</dbReference>
<reference evidence="6" key="2">
    <citation type="submission" date="2018-05" db="EMBL/GenBank/DDBJ databases">
        <title>OmerRS3 (Oryza meridionalis Reference Sequence Version 3).</title>
        <authorList>
            <person name="Zhang J."/>
            <person name="Kudrna D."/>
            <person name="Lee S."/>
            <person name="Talag J."/>
            <person name="Welchert J."/>
            <person name="Wing R.A."/>
        </authorList>
    </citation>
    <scope>NUCLEOTIDE SEQUENCE [LARGE SCALE GENOMIC DNA]</scope>
    <source>
        <strain evidence="6">cv. OR44</strain>
    </source>
</reference>
<dbReference type="PANTHER" id="PTHR10159">
    <property type="entry name" value="DUAL SPECIFICITY PROTEIN PHOSPHATASE"/>
    <property type="match status" value="1"/>
</dbReference>
<dbReference type="GO" id="GO:0005737">
    <property type="term" value="C:cytoplasm"/>
    <property type="evidence" value="ECO:0007669"/>
    <property type="project" value="TreeGrafter"/>
</dbReference>
<keyword evidence="7" id="KW-1185">Reference proteome</keyword>
<protein>
    <recommendedName>
        <fullName evidence="2">protein-tyrosine-phosphatase</fullName>
        <ecNumber evidence="2">3.1.3.48</ecNumber>
    </recommendedName>
</protein>
<comment type="similarity">
    <text evidence="1">Belongs to the protein-tyrosine phosphatase family. Non-receptor class dual specificity subfamily.</text>
</comment>
<dbReference type="AlphaFoldDB" id="A0A0E0C298"/>
<dbReference type="InterPro" id="IPR029021">
    <property type="entry name" value="Prot-tyrosine_phosphatase-like"/>
</dbReference>
<dbReference type="Gramene" id="OMERI01G15130.1">
    <property type="protein sequence ID" value="OMERI01G15130.1"/>
    <property type="gene ID" value="OMERI01G15130"/>
</dbReference>
<evidence type="ECO:0000313" key="6">
    <source>
        <dbReference type="EnsemblPlants" id="OMERI01G15130.1"/>
    </source>
</evidence>